<protein>
    <submittedName>
        <fullName evidence="2">DUF1761 family protein</fullName>
    </submittedName>
</protein>
<keyword evidence="3" id="KW-1185">Reference proteome</keyword>
<feature type="transmembrane region" description="Helical" evidence="1">
    <location>
        <begin position="49"/>
        <end position="68"/>
    </location>
</feature>
<reference evidence="2" key="1">
    <citation type="submission" date="2021-04" db="EMBL/GenBank/DDBJ databases">
        <title>Devosia litorisediminis sp. nov., isolated from a sand dune.</title>
        <authorList>
            <person name="Park S."/>
            <person name="Yoon J.-H."/>
        </authorList>
    </citation>
    <scope>NUCLEOTIDE SEQUENCE</scope>
    <source>
        <strain evidence="2">BSSL-BM10</strain>
    </source>
</reference>
<dbReference type="AlphaFoldDB" id="A0A942E6I2"/>
<keyword evidence="1" id="KW-0812">Transmembrane</keyword>
<name>A0A942E6I2_9HYPH</name>
<evidence type="ECO:0000313" key="3">
    <source>
        <dbReference type="Proteomes" id="UP000678281"/>
    </source>
</evidence>
<feature type="transmembrane region" description="Helical" evidence="1">
    <location>
        <begin position="6"/>
        <end position="28"/>
    </location>
</feature>
<feature type="transmembrane region" description="Helical" evidence="1">
    <location>
        <begin position="105"/>
        <end position="126"/>
    </location>
</feature>
<proteinExistence type="predicted"/>
<evidence type="ECO:0000256" key="1">
    <source>
        <dbReference type="SAM" id="Phobius"/>
    </source>
</evidence>
<dbReference type="EMBL" id="JAGXTP010000001">
    <property type="protein sequence ID" value="MBS3848372.1"/>
    <property type="molecule type" value="Genomic_DNA"/>
</dbReference>
<sequence>MQELTMSVNWIAVIVGAVLAFGLGSVWFSPMMFGKSWSRGVKMDAGAPTGMGPALVLQALGTFGFAWVVGITAAAGHLLTVLLIAASMALLQAGTAAFSQHGRGAVLAEAGYVITIAIIMIGVHAVL</sequence>
<evidence type="ECO:0000313" key="2">
    <source>
        <dbReference type="EMBL" id="MBS3848372.1"/>
    </source>
</evidence>
<keyword evidence="1" id="KW-0472">Membrane</keyword>
<feature type="transmembrane region" description="Helical" evidence="1">
    <location>
        <begin position="74"/>
        <end position="93"/>
    </location>
</feature>
<dbReference type="Proteomes" id="UP000678281">
    <property type="component" value="Unassembled WGS sequence"/>
</dbReference>
<dbReference type="InterPro" id="IPR013879">
    <property type="entry name" value="DUF1761"/>
</dbReference>
<gene>
    <name evidence="2" type="ORF">KD146_06635</name>
</gene>
<dbReference type="Pfam" id="PF08570">
    <property type="entry name" value="DUF1761"/>
    <property type="match status" value="1"/>
</dbReference>
<keyword evidence="1" id="KW-1133">Transmembrane helix</keyword>
<organism evidence="2 3">
    <name type="scientific">Devosia litorisediminis</name>
    <dbReference type="NCBI Taxonomy" id="2829817"/>
    <lineage>
        <taxon>Bacteria</taxon>
        <taxon>Pseudomonadati</taxon>
        <taxon>Pseudomonadota</taxon>
        <taxon>Alphaproteobacteria</taxon>
        <taxon>Hyphomicrobiales</taxon>
        <taxon>Devosiaceae</taxon>
        <taxon>Devosia</taxon>
    </lineage>
</organism>
<dbReference type="RefSeq" id="WP_212657923.1">
    <property type="nucleotide sequence ID" value="NZ_JAGXTP010000001.1"/>
</dbReference>
<comment type="caution">
    <text evidence="2">The sequence shown here is derived from an EMBL/GenBank/DDBJ whole genome shotgun (WGS) entry which is preliminary data.</text>
</comment>
<accession>A0A942E6I2</accession>